<reference evidence="2 3" key="1">
    <citation type="submission" date="2020-08" db="EMBL/GenBank/DDBJ databases">
        <title>Genomic Encyclopedia of Type Strains, Phase IV (KMG-IV): sequencing the most valuable type-strain genomes for metagenomic binning, comparative biology and taxonomic classification.</title>
        <authorList>
            <person name="Goeker M."/>
        </authorList>
    </citation>
    <scope>NUCLEOTIDE SEQUENCE [LARGE SCALE GENOMIC DNA]</scope>
    <source>
        <strain evidence="2 3">DSM 105137</strain>
    </source>
</reference>
<accession>A0A840E3W6</accession>
<feature type="transmembrane region" description="Helical" evidence="1">
    <location>
        <begin position="59"/>
        <end position="83"/>
    </location>
</feature>
<evidence type="ECO:0000313" key="2">
    <source>
        <dbReference type="EMBL" id="MBB4080284.1"/>
    </source>
</evidence>
<evidence type="ECO:0000313" key="3">
    <source>
        <dbReference type="Proteomes" id="UP000576209"/>
    </source>
</evidence>
<sequence length="96" mass="11678">MNPETNLQRLRLQFMESRRASSENTMLSPAYRRKKYALFLMRAICLASLYFLLWDYTWLRWTLIVALPILGFQFFSLVGWRYFLERKLQRMQEGVS</sequence>
<protein>
    <submittedName>
        <fullName evidence="2">Fatty acid desaturase</fullName>
    </submittedName>
</protein>
<gene>
    <name evidence="2" type="ORF">GGR28_002914</name>
</gene>
<feature type="transmembrane region" description="Helical" evidence="1">
    <location>
        <begin position="36"/>
        <end position="53"/>
    </location>
</feature>
<keyword evidence="1" id="KW-0472">Membrane</keyword>
<organism evidence="2 3">
    <name type="scientific">Neolewinella aquimaris</name>
    <dbReference type="NCBI Taxonomy" id="1835722"/>
    <lineage>
        <taxon>Bacteria</taxon>
        <taxon>Pseudomonadati</taxon>
        <taxon>Bacteroidota</taxon>
        <taxon>Saprospiria</taxon>
        <taxon>Saprospirales</taxon>
        <taxon>Lewinellaceae</taxon>
        <taxon>Neolewinella</taxon>
    </lineage>
</organism>
<comment type="caution">
    <text evidence="2">The sequence shown here is derived from an EMBL/GenBank/DDBJ whole genome shotgun (WGS) entry which is preliminary data.</text>
</comment>
<evidence type="ECO:0000256" key="1">
    <source>
        <dbReference type="SAM" id="Phobius"/>
    </source>
</evidence>
<dbReference type="AlphaFoldDB" id="A0A840E3W6"/>
<name>A0A840E3W6_9BACT</name>
<keyword evidence="3" id="KW-1185">Reference proteome</keyword>
<keyword evidence="1" id="KW-0812">Transmembrane</keyword>
<keyword evidence="1" id="KW-1133">Transmembrane helix</keyword>
<dbReference type="Proteomes" id="UP000576209">
    <property type="component" value="Unassembled WGS sequence"/>
</dbReference>
<proteinExistence type="predicted"/>
<dbReference type="EMBL" id="JACIFF010000007">
    <property type="protein sequence ID" value="MBB4080284.1"/>
    <property type="molecule type" value="Genomic_DNA"/>
</dbReference>